<dbReference type="AlphaFoldDB" id="A0A183G524"/>
<gene>
    <name evidence="1" type="ORF">HPBE_LOCUS16673</name>
</gene>
<evidence type="ECO:0000313" key="2">
    <source>
        <dbReference type="Proteomes" id="UP000050761"/>
    </source>
</evidence>
<dbReference type="WBParaSite" id="HPBE_0001667401-mRNA-1">
    <property type="protein sequence ID" value="HPBE_0001667401-mRNA-1"/>
    <property type="gene ID" value="HPBE_0001667401"/>
</dbReference>
<dbReference type="Proteomes" id="UP000050761">
    <property type="component" value="Unassembled WGS sequence"/>
</dbReference>
<proteinExistence type="predicted"/>
<sequence length="70" mass="7961">MNSSNIDMQQVLDDLDNYDDPSDSALLRELASRIEAIEKDVKRLAAMEKAIQTILERTTPKSPCLFCFLE</sequence>
<accession>A0A3P8BJB7</accession>
<dbReference type="EMBL" id="UZAH01029549">
    <property type="protein sequence ID" value="VDP06665.1"/>
    <property type="molecule type" value="Genomic_DNA"/>
</dbReference>
<evidence type="ECO:0000313" key="1">
    <source>
        <dbReference type="EMBL" id="VDP06665.1"/>
    </source>
</evidence>
<accession>A0A183G524</accession>
<protein>
    <submittedName>
        <fullName evidence="3">SlyX family protein</fullName>
    </submittedName>
</protein>
<reference evidence="3" key="2">
    <citation type="submission" date="2019-09" db="UniProtKB">
        <authorList>
            <consortium name="WormBaseParasite"/>
        </authorList>
    </citation>
    <scope>IDENTIFICATION</scope>
</reference>
<organism evidence="2 3">
    <name type="scientific">Heligmosomoides polygyrus</name>
    <name type="common">Parasitic roundworm</name>
    <dbReference type="NCBI Taxonomy" id="6339"/>
    <lineage>
        <taxon>Eukaryota</taxon>
        <taxon>Metazoa</taxon>
        <taxon>Ecdysozoa</taxon>
        <taxon>Nematoda</taxon>
        <taxon>Chromadorea</taxon>
        <taxon>Rhabditida</taxon>
        <taxon>Rhabditina</taxon>
        <taxon>Rhabditomorpha</taxon>
        <taxon>Strongyloidea</taxon>
        <taxon>Heligmosomidae</taxon>
        <taxon>Heligmosomoides</taxon>
    </lineage>
</organism>
<reference evidence="1 2" key="1">
    <citation type="submission" date="2018-11" db="EMBL/GenBank/DDBJ databases">
        <authorList>
            <consortium name="Pathogen Informatics"/>
        </authorList>
    </citation>
    <scope>NUCLEOTIDE SEQUENCE [LARGE SCALE GENOMIC DNA]</scope>
</reference>
<name>A0A183G524_HELPZ</name>
<keyword evidence="2" id="KW-1185">Reference proteome</keyword>
<evidence type="ECO:0000313" key="3">
    <source>
        <dbReference type="WBParaSite" id="HPBE_0001667401-mRNA-1"/>
    </source>
</evidence>